<dbReference type="Gene3D" id="2.70.130.10">
    <property type="entry name" value="Mannose-6-phosphate receptor binding domain"/>
    <property type="match status" value="1"/>
</dbReference>
<dbReference type="AlphaFoldDB" id="A0A816DKB9"/>
<dbReference type="InterPro" id="IPR009011">
    <property type="entry name" value="Man6P_isomerase_rcpt-bd_dom_sf"/>
</dbReference>
<dbReference type="PANTHER" id="PTHR15071">
    <property type="entry name" value="MANNOSE-6-PHOSPHATE RECEPTOR FAMILY MEMBER"/>
    <property type="match status" value="1"/>
</dbReference>
<keyword evidence="5 7" id="KW-1133">Transmembrane helix</keyword>
<gene>
    <name evidence="9" type="ORF">JXQ802_LOCUS52653</name>
    <name evidence="8" type="ORF">PYM288_LOCUS36319</name>
</gene>
<feature type="transmembrane region" description="Helical" evidence="7">
    <location>
        <begin position="144"/>
        <end position="168"/>
    </location>
</feature>
<dbReference type="Proteomes" id="UP000663870">
    <property type="component" value="Unassembled WGS sequence"/>
</dbReference>
<evidence type="ECO:0000256" key="1">
    <source>
        <dbReference type="ARBA" id="ARBA00004472"/>
    </source>
</evidence>
<dbReference type="Proteomes" id="UP000663854">
    <property type="component" value="Unassembled WGS sequence"/>
</dbReference>
<evidence type="ECO:0000256" key="7">
    <source>
        <dbReference type="SAM" id="Phobius"/>
    </source>
</evidence>
<sequence>VIDLTSVGHVDGTPAWKNIVPDLSDSHVYSYNPCHPFTQSSCKNVAACQTFASDEKTAYSLGTQNSLQWKFAPSQEYPTLIYKTTERTLHVDLQCLSSGEPDKLEVHGQDPKTGLYNMTLSSKCVCWNGCKDKPSPDPNPQNRLSIGAIFIIALVALVTIYLVVFISFNKLKRQATGIEILPHRTFWVSLPR</sequence>
<evidence type="ECO:0000256" key="3">
    <source>
        <dbReference type="ARBA" id="ARBA00022729"/>
    </source>
</evidence>
<dbReference type="PANTHER" id="PTHR15071:SF0">
    <property type="entry name" value="MANNOSE 6-PHOSPHATE RECEPTOR-LIKE PROTEIN 1"/>
    <property type="match status" value="1"/>
</dbReference>
<dbReference type="EMBL" id="CAJNOL010008558">
    <property type="protein sequence ID" value="CAF1637132.1"/>
    <property type="molecule type" value="Genomic_DNA"/>
</dbReference>
<dbReference type="EMBL" id="CAJNOH010006945">
    <property type="protein sequence ID" value="CAF1445542.1"/>
    <property type="molecule type" value="Genomic_DNA"/>
</dbReference>
<accession>A0A816DKB9</accession>
<evidence type="ECO:0000256" key="2">
    <source>
        <dbReference type="ARBA" id="ARBA00022692"/>
    </source>
</evidence>
<name>A0A816DKB9_9BILA</name>
<keyword evidence="2 7" id="KW-0812">Transmembrane</keyword>
<dbReference type="Pfam" id="PF09451">
    <property type="entry name" value="ATG27"/>
    <property type="match status" value="1"/>
</dbReference>
<evidence type="ECO:0000313" key="8">
    <source>
        <dbReference type="EMBL" id="CAF1445542.1"/>
    </source>
</evidence>
<dbReference type="GO" id="GO:0034045">
    <property type="term" value="C:phagophore assembly site membrane"/>
    <property type="evidence" value="ECO:0007669"/>
    <property type="project" value="UniProtKB-SubCell"/>
</dbReference>
<keyword evidence="6 7" id="KW-0472">Membrane</keyword>
<dbReference type="GO" id="GO:0005802">
    <property type="term" value="C:trans-Golgi network"/>
    <property type="evidence" value="ECO:0007669"/>
    <property type="project" value="TreeGrafter"/>
</dbReference>
<organism evidence="9 10">
    <name type="scientific">Rotaria sordida</name>
    <dbReference type="NCBI Taxonomy" id="392033"/>
    <lineage>
        <taxon>Eukaryota</taxon>
        <taxon>Metazoa</taxon>
        <taxon>Spiralia</taxon>
        <taxon>Gnathifera</taxon>
        <taxon>Rotifera</taxon>
        <taxon>Eurotatoria</taxon>
        <taxon>Bdelloidea</taxon>
        <taxon>Philodinida</taxon>
        <taxon>Philodinidae</taxon>
        <taxon>Rotaria</taxon>
    </lineage>
</organism>
<keyword evidence="4" id="KW-0813">Transport</keyword>
<evidence type="ECO:0000256" key="6">
    <source>
        <dbReference type="ARBA" id="ARBA00023136"/>
    </source>
</evidence>
<reference evidence="9" key="1">
    <citation type="submission" date="2021-02" db="EMBL/GenBank/DDBJ databases">
        <authorList>
            <person name="Nowell W R."/>
        </authorList>
    </citation>
    <scope>NUCLEOTIDE SEQUENCE</scope>
</reference>
<evidence type="ECO:0000313" key="9">
    <source>
        <dbReference type="EMBL" id="CAF1637132.1"/>
    </source>
</evidence>
<protein>
    <submittedName>
        <fullName evidence="9">Uncharacterized protein</fullName>
    </submittedName>
</protein>
<comment type="subcellular location">
    <subcellularLocation>
        <location evidence="1">Preautophagosomal structure membrane</location>
        <topology evidence="1">Single-pass type I membrane protein</topology>
    </subcellularLocation>
</comment>
<dbReference type="GO" id="GO:0015031">
    <property type="term" value="P:protein transport"/>
    <property type="evidence" value="ECO:0007669"/>
    <property type="project" value="UniProtKB-KW"/>
</dbReference>
<keyword evidence="4" id="KW-0653">Protein transport</keyword>
<comment type="caution">
    <text evidence="9">The sequence shown here is derived from an EMBL/GenBank/DDBJ whole genome shotgun (WGS) entry which is preliminary data.</text>
</comment>
<evidence type="ECO:0000256" key="5">
    <source>
        <dbReference type="ARBA" id="ARBA00022989"/>
    </source>
</evidence>
<evidence type="ECO:0000313" key="10">
    <source>
        <dbReference type="Proteomes" id="UP000663870"/>
    </source>
</evidence>
<keyword evidence="3" id="KW-0732">Signal</keyword>
<evidence type="ECO:0000256" key="4">
    <source>
        <dbReference type="ARBA" id="ARBA00022927"/>
    </source>
</evidence>
<dbReference type="GO" id="GO:0000139">
    <property type="term" value="C:Golgi membrane"/>
    <property type="evidence" value="ECO:0007669"/>
    <property type="project" value="UniProtKB-SubCell"/>
</dbReference>
<feature type="non-terminal residue" evidence="9">
    <location>
        <position position="1"/>
    </location>
</feature>
<dbReference type="InterPro" id="IPR018939">
    <property type="entry name" value="Autophagy-rel_prot_27"/>
</dbReference>
<keyword evidence="10" id="KW-1185">Reference proteome</keyword>
<proteinExistence type="predicted"/>
<dbReference type="SUPFAM" id="SSF50911">
    <property type="entry name" value="Mannose 6-phosphate receptor domain"/>
    <property type="match status" value="1"/>
</dbReference>